<keyword evidence="9 13" id="KW-1133">Transmembrane helix</keyword>
<dbReference type="RefSeq" id="WP_073339694.1">
    <property type="nucleotide sequence ID" value="NZ_FQXM01000023.1"/>
</dbReference>
<feature type="transmembrane region" description="Helical" evidence="13">
    <location>
        <begin position="7"/>
        <end position="32"/>
    </location>
</feature>
<comment type="cofactor">
    <cofactor evidence="1">
        <name>Zn(2+)</name>
        <dbReference type="ChEBI" id="CHEBI:29105"/>
    </cofactor>
</comment>
<evidence type="ECO:0000313" key="16">
    <source>
        <dbReference type="Proteomes" id="UP000184447"/>
    </source>
</evidence>
<evidence type="ECO:0000256" key="6">
    <source>
        <dbReference type="ARBA" id="ARBA00022723"/>
    </source>
</evidence>
<sequence length="305" mass="35398">MIKINKLFIPYIVLLIILGFKGSMFISLFFVICHEYVHYLAAKRYGFNGFYIEIMPIGTLLKLKDLNDAEPMEDLVISLAGPMFNICCGLIFFVMNHYYKSEFLIQLYLTNFSLGIFNLIPAFPLDGGRICRDILARRTIYKEANSIVVGLSQIIGVSFLFAFSFLMLFEVDNLSICVMGIFILYASYKEKERIVYIIMADIIKKKVRFLDKGYIENKSISINYKEDLLKAMSILDKNKYNIFIVLDDDMKYFGMIYEEEVISALKSNGNISIEQYILLSKKESNEDLCKLSEKAIEEWEQWSEN</sequence>
<evidence type="ECO:0000256" key="8">
    <source>
        <dbReference type="ARBA" id="ARBA00022833"/>
    </source>
</evidence>
<evidence type="ECO:0000256" key="10">
    <source>
        <dbReference type="ARBA" id="ARBA00023049"/>
    </source>
</evidence>
<evidence type="ECO:0000256" key="7">
    <source>
        <dbReference type="ARBA" id="ARBA00022801"/>
    </source>
</evidence>
<dbReference type="PANTHER" id="PTHR39188">
    <property type="entry name" value="MEMBRANE-ASSOCIATED ZINC METALLOPROTEASE M50B"/>
    <property type="match status" value="1"/>
</dbReference>
<dbReference type="Pfam" id="PF02163">
    <property type="entry name" value="Peptidase_M50"/>
    <property type="match status" value="2"/>
</dbReference>
<dbReference type="PANTHER" id="PTHR39188:SF3">
    <property type="entry name" value="STAGE IV SPORULATION PROTEIN FB"/>
    <property type="match status" value="1"/>
</dbReference>
<accession>A0A1M5X4D6</accession>
<dbReference type="Proteomes" id="UP000184447">
    <property type="component" value="Unassembled WGS sequence"/>
</dbReference>
<keyword evidence="5 13" id="KW-0812">Transmembrane</keyword>
<evidence type="ECO:0000256" key="9">
    <source>
        <dbReference type="ARBA" id="ARBA00022989"/>
    </source>
</evidence>
<dbReference type="CDD" id="cd06161">
    <property type="entry name" value="S2P-M50_SpoIVFB"/>
    <property type="match status" value="1"/>
</dbReference>
<keyword evidence="4" id="KW-0645">Protease</keyword>
<evidence type="ECO:0000256" key="12">
    <source>
        <dbReference type="PROSITE-ProRule" id="PRU00703"/>
    </source>
</evidence>
<protein>
    <submittedName>
        <fullName evidence="15">Stage IV sporulation protein FB</fullName>
    </submittedName>
</protein>
<evidence type="ECO:0000259" key="14">
    <source>
        <dbReference type="PROSITE" id="PS51371"/>
    </source>
</evidence>
<keyword evidence="8" id="KW-0862">Zinc</keyword>
<evidence type="ECO:0000313" key="15">
    <source>
        <dbReference type="EMBL" id="SHH94398.1"/>
    </source>
</evidence>
<evidence type="ECO:0000256" key="13">
    <source>
        <dbReference type="SAM" id="Phobius"/>
    </source>
</evidence>
<evidence type="ECO:0000256" key="4">
    <source>
        <dbReference type="ARBA" id="ARBA00022670"/>
    </source>
</evidence>
<comment type="similarity">
    <text evidence="3">Belongs to the peptidase M50B family.</text>
</comment>
<keyword evidence="12" id="KW-0129">CBS domain</keyword>
<dbReference type="GO" id="GO:0016020">
    <property type="term" value="C:membrane"/>
    <property type="evidence" value="ECO:0007669"/>
    <property type="project" value="UniProtKB-SubCell"/>
</dbReference>
<keyword evidence="10" id="KW-0482">Metalloprotease</keyword>
<feature type="transmembrane region" description="Helical" evidence="13">
    <location>
        <begin position="75"/>
        <end position="99"/>
    </location>
</feature>
<dbReference type="InterPro" id="IPR008915">
    <property type="entry name" value="Peptidase_M50"/>
</dbReference>
<evidence type="ECO:0000256" key="1">
    <source>
        <dbReference type="ARBA" id="ARBA00001947"/>
    </source>
</evidence>
<dbReference type="InterPro" id="IPR000644">
    <property type="entry name" value="CBS_dom"/>
</dbReference>
<evidence type="ECO:0000256" key="5">
    <source>
        <dbReference type="ARBA" id="ARBA00022692"/>
    </source>
</evidence>
<dbReference type="GO" id="GO:0008237">
    <property type="term" value="F:metallopeptidase activity"/>
    <property type="evidence" value="ECO:0007669"/>
    <property type="project" value="UniProtKB-KW"/>
</dbReference>
<feature type="domain" description="CBS" evidence="14">
    <location>
        <begin position="215"/>
        <end position="273"/>
    </location>
</feature>
<comment type="subcellular location">
    <subcellularLocation>
        <location evidence="2">Membrane</location>
        <topology evidence="2">Multi-pass membrane protein</topology>
    </subcellularLocation>
</comment>
<dbReference type="STRING" id="1121316.SAMN02745207_03317"/>
<dbReference type="GO" id="GO:0046872">
    <property type="term" value="F:metal ion binding"/>
    <property type="evidence" value="ECO:0007669"/>
    <property type="project" value="UniProtKB-KW"/>
</dbReference>
<proteinExistence type="inferred from homology"/>
<keyword evidence="11 13" id="KW-0472">Membrane</keyword>
<name>A0A1M5X4D6_9CLOT</name>
<gene>
    <name evidence="15" type="ORF">SAMN02745207_03317</name>
</gene>
<evidence type="ECO:0000256" key="11">
    <source>
        <dbReference type="ARBA" id="ARBA00023136"/>
    </source>
</evidence>
<organism evidence="15 16">
    <name type="scientific">Clostridium grantii DSM 8605</name>
    <dbReference type="NCBI Taxonomy" id="1121316"/>
    <lineage>
        <taxon>Bacteria</taxon>
        <taxon>Bacillati</taxon>
        <taxon>Bacillota</taxon>
        <taxon>Clostridia</taxon>
        <taxon>Eubacteriales</taxon>
        <taxon>Clostridiaceae</taxon>
        <taxon>Clostridium</taxon>
    </lineage>
</organism>
<evidence type="ECO:0000256" key="3">
    <source>
        <dbReference type="ARBA" id="ARBA00007931"/>
    </source>
</evidence>
<keyword evidence="7" id="KW-0378">Hydrolase</keyword>
<dbReference type="PROSITE" id="PS51371">
    <property type="entry name" value="CBS"/>
    <property type="match status" value="1"/>
</dbReference>
<feature type="transmembrane region" description="Helical" evidence="13">
    <location>
        <begin position="105"/>
        <end position="125"/>
    </location>
</feature>
<dbReference type="AlphaFoldDB" id="A0A1M5X4D6"/>
<feature type="transmembrane region" description="Helical" evidence="13">
    <location>
        <begin position="146"/>
        <end position="167"/>
    </location>
</feature>
<dbReference type="EMBL" id="FQXM01000023">
    <property type="protein sequence ID" value="SHH94398.1"/>
    <property type="molecule type" value="Genomic_DNA"/>
</dbReference>
<dbReference type="SUPFAM" id="SSF54631">
    <property type="entry name" value="CBS-domain pair"/>
    <property type="match status" value="1"/>
</dbReference>
<keyword evidence="16" id="KW-1185">Reference proteome</keyword>
<reference evidence="15 16" key="1">
    <citation type="submission" date="2016-11" db="EMBL/GenBank/DDBJ databases">
        <authorList>
            <person name="Jaros S."/>
            <person name="Januszkiewicz K."/>
            <person name="Wedrychowicz H."/>
        </authorList>
    </citation>
    <scope>NUCLEOTIDE SEQUENCE [LARGE SCALE GENOMIC DNA]</scope>
    <source>
        <strain evidence="15 16">DSM 8605</strain>
    </source>
</reference>
<evidence type="ECO:0000256" key="2">
    <source>
        <dbReference type="ARBA" id="ARBA00004141"/>
    </source>
</evidence>
<feature type="transmembrane region" description="Helical" evidence="13">
    <location>
        <begin position="44"/>
        <end position="63"/>
    </location>
</feature>
<dbReference type="InterPro" id="IPR046342">
    <property type="entry name" value="CBS_dom_sf"/>
</dbReference>
<dbReference type="GO" id="GO:0006508">
    <property type="term" value="P:proteolysis"/>
    <property type="evidence" value="ECO:0007669"/>
    <property type="project" value="UniProtKB-KW"/>
</dbReference>
<keyword evidence="6" id="KW-0479">Metal-binding</keyword>